<sequence>MKKLRLFIIFLMMSYMCFSQNLKPIVQQIKTDKRFCFSIEQSRFIAKKLQINIYQDSIIDRLTIENKRWQSLLFKKDSIDISFTKKVHNLELINENKNEALNLLNESLKTKDKEIKRGKFHKLLLGSGLLIMTGILITK</sequence>
<proteinExistence type="predicted"/>
<protein>
    <submittedName>
        <fullName evidence="2">Uncharacterized protein</fullName>
    </submittedName>
</protein>
<evidence type="ECO:0000256" key="1">
    <source>
        <dbReference type="SAM" id="SignalP"/>
    </source>
</evidence>
<dbReference type="RefSeq" id="WP_135876337.1">
    <property type="nucleotide sequence ID" value="NZ_SRSO01000006.1"/>
</dbReference>
<keyword evidence="3" id="KW-1185">Reference proteome</keyword>
<dbReference type="OrthoDB" id="1448611at2"/>
<comment type="caution">
    <text evidence="2">The sequence shown here is derived from an EMBL/GenBank/DDBJ whole genome shotgun (WGS) entry which is preliminary data.</text>
</comment>
<evidence type="ECO:0000313" key="3">
    <source>
        <dbReference type="Proteomes" id="UP000307602"/>
    </source>
</evidence>
<dbReference type="Proteomes" id="UP000307602">
    <property type="component" value="Unassembled WGS sequence"/>
</dbReference>
<feature type="signal peptide" evidence="1">
    <location>
        <begin position="1"/>
        <end position="19"/>
    </location>
</feature>
<accession>A0A4S1E036</accession>
<evidence type="ECO:0000313" key="2">
    <source>
        <dbReference type="EMBL" id="TGV03643.1"/>
    </source>
</evidence>
<dbReference type="AlphaFoldDB" id="A0A4S1E036"/>
<organism evidence="2 3">
    <name type="scientific">Flavivirga rizhaonensis</name>
    <dbReference type="NCBI Taxonomy" id="2559571"/>
    <lineage>
        <taxon>Bacteria</taxon>
        <taxon>Pseudomonadati</taxon>
        <taxon>Bacteroidota</taxon>
        <taxon>Flavobacteriia</taxon>
        <taxon>Flavobacteriales</taxon>
        <taxon>Flavobacteriaceae</taxon>
        <taxon>Flavivirga</taxon>
    </lineage>
</organism>
<gene>
    <name evidence="2" type="ORF">EM932_06355</name>
</gene>
<keyword evidence="1" id="KW-0732">Signal</keyword>
<reference evidence="2 3" key="1">
    <citation type="submission" date="2019-04" db="EMBL/GenBank/DDBJ databases">
        <authorList>
            <person name="Liu A."/>
        </authorList>
    </citation>
    <scope>NUCLEOTIDE SEQUENCE [LARGE SCALE GENOMIC DNA]</scope>
    <source>
        <strain evidence="2 3">RZ03</strain>
    </source>
</reference>
<name>A0A4S1E036_9FLAO</name>
<feature type="chain" id="PRO_5020228922" evidence="1">
    <location>
        <begin position="20"/>
        <end position="139"/>
    </location>
</feature>
<dbReference type="EMBL" id="SRSO01000006">
    <property type="protein sequence ID" value="TGV03643.1"/>
    <property type="molecule type" value="Genomic_DNA"/>
</dbReference>